<dbReference type="EMBL" id="JAXCGZ010024084">
    <property type="protein sequence ID" value="KAK6997409.1"/>
    <property type="molecule type" value="Genomic_DNA"/>
</dbReference>
<feature type="transmembrane region" description="Helical" evidence="9">
    <location>
        <begin position="179"/>
        <end position="199"/>
    </location>
</feature>
<evidence type="ECO:0000313" key="11">
    <source>
        <dbReference type="EMBL" id="KAK6997409.1"/>
    </source>
</evidence>
<comment type="catalytic activity">
    <reaction evidence="1">
        <text>Cleaves type-1 transmembrane domains using a catalytic dyad composed of serine and histidine that are contributed by different transmembrane domains.</text>
        <dbReference type="EC" id="3.4.21.105"/>
    </reaction>
</comment>
<dbReference type="InterPro" id="IPR035952">
    <property type="entry name" value="Rhomboid-like_sf"/>
</dbReference>
<dbReference type="SUPFAM" id="SSF144091">
    <property type="entry name" value="Rhomboid-like"/>
    <property type="match status" value="1"/>
</dbReference>
<evidence type="ECO:0000256" key="7">
    <source>
        <dbReference type="ARBA" id="ARBA00022989"/>
    </source>
</evidence>
<gene>
    <name evidence="11" type="ORF">SK128_003433</name>
</gene>
<keyword evidence="7 9" id="KW-1133">Transmembrane helix</keyword>
<accession>A0AAN8WDZ3</accession>
<dbReference type="AlphaFoldDB" id="A0AAN8WDZ3"/>
<dbReference type="Proteomes" id="UP001381693">
    <property type="component" value="Unassembled WGS sequence"/>
</dbReference>
<feature type="transmembrane region" description="Helical" evidence="9">
    <location>
        <begin position="254"/>
        <end position="276"/>
    </location>
</feature>
<sequence>MTVLSRLLVVSARCPSGLLFRQLAKGRGQPPVLFTRGIRQPRRPNRQGGMNLAPEFGLETAGENHMGRKLVKSILFTAGFCGTTFLGATIWQYENLRARALQSSWTQWANKKWNELEGWQNKEGELRKEINRLWNSLSEGEKVFWPICFLNGIVYACWHNPSLRTTMFQYFCSNPAARAICWPMFLSTFSHFAFFHFAMNMFVLHSFSSSVCASLGKEQFVGMYLCGGVVSSLASHAFKIAMRCPGPSLGASGAIMALLGFFCTTHPNAQLGIVFIPGFTFSADMAIKSVMCLDAVGMALGWRMFDHAAHLGGALFGLLYAYFGSRYIWPKREPIIKHWHNFRNELSEKDNGKSK</sequence>
<dbReference type="Pfam" id="PF01694">
    <property type="entry name" value="Rhomboid"/>
    <property type="match status" value="1"/>
</dbReference>
<proteinExistence type="inferred from homology"/>
<comment type="caution">
    <text evidence="11">The sequence shown here is derived from an EMBL/GenBank/DDBJ whole genome shotgun (WGS) entry which is preliminary data.</text>
</comment>
<evidence type="ECO:0000256" key="8">
    <source>
        <dbReference type="ARBA" id="ARBA00023136"/>
    </source>
</evidence>
<keyword evidence="8 9" id="KW-0472">Membrane</keyword>
<dbReference type="FunFam" id="1.20.1540.10:FF:000012">
    <property type="entry name" value="Rhomboid family protein"/>
    <property type="match status" value="1"/>
</dbReference>
<evidence type="ECO:0000256" key="6">
    <source>
        <dbReference type="ARBA" id="ARBA00022801"/>
    </source>
</evidence>
<evidence type="ECO:0000256" key="2">
    <source>
        <dbReference type="ARBA" id="ARBA00004141"/>
    </source>
</evidence>
<comment type="similarity">
    <text evidence="3">Belongs to the peptidase S54 family.</text>
</comment>
<evidence type="ECO:0000256" key="1">
    <source>
        <dbReference type="ARBA" id="ARBA00000156"/>
    </source>
</evidence>
<dbReference type="PANTHER" id="PTHR43731:SF14">
    <property type="entry name" value="PRESENILIN-ASSOCIATED RHOMBOID-LIKE PROTEIN, MITOCHONDRIAL"/>
    <property type="match status" value="1"/>
</dbReference>
<dbReference type="GO" id="GO:0016020">
    <property type="term" value="C:membrane"/>
    <property type="evidence" value="ECO:0007669"/>
    <property type="project" value="UniProtKB-SubCell"/>
</dbReference>
<evidence type="ECO:0000313" key="12">
    <source>
        <dbReference type="Proteomes" id="UP001381693"/>
    </source>
</evidence>
<evidence type="ECO:0000256" key="9">
    <source>
        <dbReference type="SAM" id="Phobius"/>
    </source>
</evidence>
<feature type="transmembrane region" description="Helical" evidence="9">
    <location>
        <begin position="219"/>
        <end position="242"/>
    </location>
</feature>
<protein>
    <recommendedName>
        <fullName evidence="4">rhomboid protease</fullName>
        <ecNumber evidence="4">3.4.21.105</ecNumber>
    </recommendedName>
</protein>
<evidence type="ECO:0000256" key="4">
    <source>
        <dbReference type="ARBA" id="ARBA00013039"/>
    </source>
</evidence>
<feature type="domain" description="Peptidase S54 rhomboid" evidence="10">
    <location>
        <begin position="181"/>
        <end position="326"/>
    </location>
</feature>
<dbReference type="EC" id="3.4.21.105" evidence="4"/>
<keyword evidence="5 9" id="KW-0812">Transmembrane</keyword>
<evidence type="ECO:0000256" key="5">
    <source>
        <dbReference type="ARBA" id="ARBA00022692"/>
    </source>
</evidence>
<keyword evidence="6" id="KW-0378">Hydrolase</keyword>
<reference evidence="11 12" key="1">
    <citation type="submission" date="2023-11" db="EMBL/GenBank/DDBJ databases">
        <title>Halocaridina rubra genome assembly.</title>
        <authorList>
            <person name="Smith C."/>
        </authorList>
    </citation>
    <scope>NUCLEOTIDE SEQUENCE [LARGE SCALE GENOMIC DNA]</scope>
    <source>
        <strain evidence="11">EP-1</strain>
        <tissue evidence="11">Whole</tissue>
    </source>
</reference>
<dbReference type="GO" id="GO:0006465">
    <property type="term" value="P:signal peptide processing"/>
    <property type="evidence" value="ECO:0007669"/>
    <property type="project" value="TreeGrafter"/>
</dbReference>
<feature type="transmembrane region" description="Helical" evidence="9">
    <location>
        <begin position="74"/>
        <end position="93"/>
    </location>
</feature>
<evidence type="ECO:0000256" key="3">
    <source>
        <dbReference type="ARBA" id="ARBA00009045"/>
    </source>
</evidence>
<dbReference type="PANTHER" id="PTHR43731">
    <property type="entry name" value="RHOMBOID PROTEASE"/>
    <property type="match status" value="1"/>
</dbReference>
<dbReference type="Gene3D" id="1.20.1540.10">
    <property type="entry name" value="Rhomboid-like"/>
    <property type="match status" value="1"/>
</dbReference>
<dbReference type="GO" id="GO:0004252">
    <property type="term" value="F:serine-type endopeptidase activity"/>
    <property type="evidence" value="ECO:0007669"/>
    <property type="project" value="InterPro"/>
</dbReference>
<dbReference type="InterPro" id="IPR050925">
    <property type="entry name" value="Rhomboid_protease_S54"/>
</dbReference>
<comment type="subcellular location">
    <subcellularLocation>
        <location evidence="2">Membrane</location>
        <topology evidence="2">Multi-pass membrane protein</topology>
    </subcellularLocation>
</comment>
<evidence type="ECO:0000259" key="10">
    <source>
        <dbReference type="Pfam" id="PF01694"/>
    </source>
</evidence>
<name>A0AAN8WDZ3_HALRR</name>
<feature type="transmembrane region" description="Helical" evidence="9">
    <location>
        <begin position="308"/>
        <end position="329"/>
    </location>
</feature>
<organism evidence="11 12">
    <name type="scientific">Halocaridina rubra</name>
    <name type="common">Hawaiian red shrimp</name>
    <dbReference type="NCBI Taxonomy" id="373956"/>
    <lineage>
        <taxon>Eukaryota</taxon>
        <taxon>Metazoa</taxon>
        <taxon>Ecdysozoa</taxon>
        <taxon>Arthropoda</taxon>
        <taxon>Crustacea</taxon>
        <taxon>Multicrustacea</taxon>
        <taxon>Malacostraca</taxon>
        <taxon>Eumalacostraca</taxon>
        <taxon>Eucarida</taxon>
        <taxon>Decapoda</taxon>
        <taxon>Pleocyemata</taxon>
        <taxon>Caridea</taxon>
        <taxon>Atyoidea</taxon>
        <taxon>Atyidae</taxon>
        <taxon>Halocaridina</taxon>
    </lineage>
</organism>
<feature type="transmembrane region" description="Helical" evidence="9">
    <location>
        <begin position="143"/>
        <end position="158"/>
    </location>
</feature>
<dbReference type="InterPro" id="IPR022764">
    <property type="entry name" value="Peptidase_S54_rhomboid_dom"/>
</dbReference>
<keyword evidence="12" id="KW-1185">Reference proteome</keyword>